<reference evidence="2" key="1">
    <citation type="submission" date="2020-07" db="EMBL/GenBank/DDBJ databases">
        <title>Comparative genomics analyses of Lactobacillus crispatus isolated from different ecological niches.</title>
        <authorList>
            <person name="Mancino W."/>
            <person name="Mancabelli L."/>
            <person name="Lugli G.A."/>
            <person name="Milani C."/>
            <person name="Viappiani A."/>
            <person name="Anzalone R."/>
            <person name="Longhi G."/>
            <person name="Ventura M."/>
            <person name="Turroni F."/>
        </authorList>
    </citation>
    <scope>NUCLEOTIDE SEQUENCE</scope>
    <source>
        <strain evidence="2">LB65</strain>
    </source>
</reference>
<dbReference type="EMBL" id="JACCPP010000008">
    <property type="protein sequence ID" value="MBI1707380.1"/>
    <property type="molecule type" value="Genomic_DNA"/>
</dbReference>
<comment type="caution">
    <text evidence="2">The sequence shown here is derived from an EMBL/GenBank/DDBJ whole genome shotgun (WGS) entry which is preliminary data.</text>
</comment>
<dbReference type="PANTHER" id="PTHR33989">
    <property type="match status" value="1"/>
</dbReference>
<keyword evidence="1" id="KW-0812">Transmembrane</keyword>
<proteinExistence type="predicted"/>
<feature type="transmembrane region" description="Helical" evidence="1">
    <location>
        <begin position="31"/>
        <end position="59"/>
    </location>
</feature>
<dbReference type="Proteomes" id="UP001194414">
    <property type="component" value="Unassembled WGS sequence"/>
</dbReference>
<organism evidence="2 3">
    <name type="scientific">Lactobacillus crispatus</name>
    <dbReference type="NCBI Taxonomy" id="47770"/>
    <lineage>
        <taxon>Bacteria</taxon>
        <taxon>Bacillati</taxon>
        <taxon>Bacillota</taxon>
        <taxon>Bacilli</taxon>
        <taxon>Lactobacillales</taxon>
        <taxon>Lactobacillaceae</taxon>
        <taxon>Lactobacillus</taxon>
    </lineage>
</organism>
<dbReference type="InterPro" id="IPR051088">
    <property type="entry name" value="PTS_Sugar-EIIC/EIIB"/>
</dbReference>
<evidence type="ECO:0000313" key="3">
    <source>
        <dbReference type="Proteomes" id="UP001194414"/>
    </source>
</evidence>
<sequence>MVNAITTYFAMNLGLVPLCNGTVIPWTMPPIISGFLATGSIAGSILQVINIILDILIYLPFIAALNKRQLIEEDKAE</sequence>
<keyword evidence="1" id="KW-0472">Membrane</keyword>
<name>A0AAW4DMT5_9LACO</name>
<dbReference type="GO" id="GO:1901264">
    <property type="term" value="P:carbohydrate derivative transport"/>
    <property type="evidence" value="ECO:0007669"/>
    <property type="project" value="TreeGrafter"/>
</dbReference>
<gene>
    <name evidence="2" type="ORF">HYQ56_0359</name>
</gene>
<dbReference type="GO" id="GO:0005886">
    <property type="term" value="C:plasma membrane"/>
    <property type="evidence" value="ECO:0007669"/>
    <property type="project" value="TreeGrafter"/>
</dbReference>
<dbReference type="AlphaFoldDB" id="A0AAW4DMT5"/>
<evidence type="ECO:0000313" key="2">
    <source>
        <dbReference type="EMBL" id="MBI1707380.1"/>
    </source>
</evidence>
<accession>A0AAW4DMT5</accession>
<keyword evidence="1" id="KW-1133">Transmembrane helix</keyword>
<evidence type="ECO:0000256" key="1">
    <source>
        <dbReference type="SAM" id="Phobius"/>
    </source>
</evidence>
<dbReference type="PANTHER" id="PTHR33989:SF4">
    <property type="entry name" value="PTS SYSTEM N,N'-DIACETYLCHITOBIOSE-SPECIFIC EIIC COMPONENT"/>
    <property type="match status" value="1"/>
</dbReference>
<protein>
    <submittedName>
        <fullName evidence="2">PTS cellbiose transporter subunit IIC</fullName>
    </submittedName>
</protein>